<dbReference type="InterPro" id="IPR013744">
    <property type="entry name" value="SidJ"/>
</dbReference>
<dbReference type="InterPro" id="IPR029058">
    <property type="entry name" value="AB_hydrolase_fold"/>
</dbReference>
<dbReference type="Proteomes" id="UP000836404">
    <property type="component" value="Unassembled WGS sequence"/>
</dbReference>
<dbReference type="AlphaFoldDB" id="A0A9N8LZ51"/>
<evidence type="ECO:0000256" key="1">
    <source>
        <dbReference type="SAM" id="MobiDB-lite"/>
    </source>
</evidence>
<organism evidence="2 3">
    <name type="scientific">Tilletia laevis</name>
    <dbReference type="NCBI Taxonomy" id="157183"/>
    <lineage>
        <taxon>Eukaryota</taxon>
        <taxon>Fungi</taxon>
        <taxon>Dikarya</taxon>
        <taxon>Basidiomycota</taxon>
        <taxon>Ustilaginomycotina</taxon>
        <taxon>Exobasidiomycetes</taxon>
        <taxon>Tilletiales</taxon>
        <taxon>Tilletiaceae</taxon>
        <taxon>Tilletia</taxon>
    </lineage>
</organism>
<evidence type="ECO:0000313" key="3">
    <source>
        <dbReference type="Proteomes" id="UP000836404"/>
    </source>
</evidence>
<reference evidence="2 3" key="1">
    <citation type="submission" date="2020-10" db="EMBL/GenBank/DDBJ databases">
        <authorList>
            <person name="Sedaghatjoo S."/>
        </authorList>
    </citation>
    <scope>NUCLEOTIDE SEQUENCE [LARGE SCALE GENOMIC DNA]</scope>
    <source>
        <strain evidence="2 3">LLFL</strain>
    </source>
</reference>
<keyword evidence="3" id="KW-1185">Reference proteome</keyword>
<evidence type="ECO:0008006" key="4">
    <source>
        <dbReference type="Google" id="ProtNLM"/>
    </source>
</evidence>
<dbReference type="Gene3D" id="3.40.50.1820">
    <property type="entry name" value="alpha/beta hydrolase"/>
    <property type="match status" value="1"/>
</dbReference>
<comment type="caution">
    <text evidence="2">The sequence shown here is derived from an EMBL/GenBank/DDBJ whole genome shotgun (WGS) entry which is preliminary data.</text>
</comment>
<evidence type="ECO:0000313" key="2">
    <source>
        <dbReference type="EMBL" id="CAD6941855.1"/>
    </source>
</evidence>
<sequence length="408" mass="44586">MTERATPNPKLQTKLSIPLDPAHPNGPTLVGILAHSNPLGALFPPSTLRLQPAAREVDPGAVLDPALAVEGKIGVADEEGSSSSALGGSGSVEEGSVLGARARPGPKPLALILHGILAHKDQIYHKKLVAALEMDSFRFDFRANHESPGEWSMSSFDEDVKEMRAVISHLRTFFNYRVHVLVAHSRGAIDVWTYLGEQERLRRAAQAGRKTQLEDVDLDIPAYVVSLGSRWRMERIYDRIKIYEEGFRTEGFYRWKARVAGQDVEARITLAQVEEFCRYPIAAYVQDAPLESDYLLVMGTADKMVPTSDVGFYMNALTSRAGRRPGSVQMHLVEHADHNFVGHYDEVVETILSWLRARQAEKEAGQHQGSSNGDEGRAAADANVADLDLTGVPSRATATAGVAGSGKL</sequence>
<gene>
    <name evidence="2" type="ORF">JKILLFL_G2481</name>
</gene>
<name>A0A9N8LZ51_9BASI</name>
<feature type="region of interest" description="Disordered" evidence="1">
    <location>
        <begin position="1"/>
        <end position="20"/>
    </location>
</feature>
<dbReference type="PANTHER" id="PTHR31591">
    <property type="entry name" value="UPF0613 PROTEIN PB24D3.06C"/>
    <property type="match status" value="1"/>
</dbReference>
<proteinExistence type="predicted"/>
<accession>A0A9N8LZ51</accession>
<dbReference type="OrthoDB" id="9988524at2759"/>
<protein>
    <recommendedName>
        <fullName evidence="4">Serine aminopeptidase S33 domain-containing protein</fullName>
    </recommendedName>
</protein>
<dbReference type="Pfam" id="PF08538">
    <property type="entry name" value="DUF1749"/>
    <property type="match status" value="1"/>
</dbReference>
<dbReference type="PANTHER" id="PTHR31591:SF7">
    <property type="entry name" value="DUF1749-DOMAIN-CONTAINING PROTEIN"/>
    <property type="match status" value="1"/>
</dbReference>
<dbReference type="EMBL" id="CAJHJF010004298">
    <property type="protein sequence ID" value="CAD6941855.1"/>
    <property type="molecule type" value="Genomic_DNA"/>
</dbReference>
<dbReference type="SUPFAM" id="SSF53474">
    <property type="entry name" value="alpha/beta-Hydrolases"/>
    <property type="match status" value="1"/>
</dbReference>